<dbReference type="SMART" id="SM00382">
    <property type="entry name" value="AAA"/>
    <property type="match status" value="1"/>
</dbReference>
<reference evidence="7" key="1">
    <citation type="submission" date="2016-10" db="EMBL/GenBank/DDBJ databases">
        <authorList>
            <person name="Varghese N."/>
            <person name="Submissions S."/>
        </authorList>
    </citation>
    <scope>NUCLEOTIDE SEQUENCE [LARGE SCALE GENOMIC DNA]</scope>
    <source>
        <strain evidence="7">DSM 20403</strain>
    </source>
</reference>
<dbReference type="Pfam" id="PF00005">
    <property type="entry name" value="ABC_tran"/>
    <property type="match status" value="1"/>
</dbReference>
<evidence type="ECO:0000256" key="3">
    <source>
        <dbReference type="ARBA" id="ARBA00022741"/>
    </source>
</evidence>
<dbReference type="GO" id="GO:0016887">
    <property type="term" value="F:ATP hydrolysis activity"/>
    <property type="evidence" value="ECO:0007669"/>
    <property type="project" value="InterPro"/>
</dbReference>
<gene>
    <name evidence="6" type="ORF">SAMN02910432_01306</name>
</gene>
<protein>
    <submittedName>
        <fullName evidence="6">Zinc/manganese transport system ATP-binding protein</fullName>
    </submittedName>
</protein>
<dbReference type="Proteomes" id="UP000182635">
    <property type="component" value="Unassembled WGS sequence"/>
</dbReference>
<dbReference type="EMBL" id="FOPI01000019">
    <property type="protein sequence ID" value="SFG42316.1"/>
    <property type="molecule type" value="Genomic_DNA"/>
</dbReference>
<evidence type="ECO:0000256" key="4">
    <source>
        <dbReference type="ARBA" id="ARBA00022840"/>
    </source>
</evidence>
<evidence type="ECO:0000259" key="5">
    <source>
        <dbReference type="PROSITE" id="PS50893"/>
    </source>
</evidence>
<dbReference type="AlphaFoldDB" id="A0A1I2RX42"/>
<dbReference type="InterPro" id="IPR027417">
    <property type="entry name" value="P-loop_NTPase"/>
</dbReference>
<keyword evidence="2" id="KW-0813">Transport</keyword>
<sequence>MDSILKVTNLNLKIPDRTLFSNLSFEIPRRKLTCITGENGVGKTTLIKHLLADLSHDYEEHAKFMVSRDQVQYVPQLRSIDDEYPLCIRDFAAFGLKTNSIFLNKEAKEKLAAILSETNLTKIADRPLGRASGGEKQRAYLAQALCADPKLLILDEATASLDQTSKHELLKMLRNVMKEHGLTIMFITHDPELIAAYADYELHLADKSGKLINKGDKN</sequence>
<comment type="similarity">
    <text evidence="1">Belongs to the ABC transporter superfamily.</text>
</comment>
<evidence type="ECO:0000256" key="1">
    <source>
        <dbReference type="ARBA" id="ARBA00005417"/>
    </source>
</evidence>
<name>A0A1I2RX42_9LACO</name>
<accession>A0A1I2RX42</accession>
<feature type="domain" description="ABC transporter" evidence="5">
    <location>
        <begin position="5"/>
        <end position="217"/>
    </location>
</feature>
<evidence type="ECO:0000256" key="2">
    <source>
        <dbReference type="ARBA" id="ARBA00022448"/>
    </source>
</evidence>
<proteinExistence type="inferred from homology"/>
<dbReference type="RefSeq" id="WP_046922027.1">
    <property type="nucleotide sequence ID" value="NZ_AYYL01000012.1"/>
</dbReference>
<dbReference type="PANTHER" id="PTHR42734">
    <property type="entry name" value="METAL TRANSPORT SYSTEM ATP-BINDING PROTEIN TM_0124-RELATED"/>
    <property type="match status" value="1"/>
</dbReference>
<keyword evidence="3" id="KW-0547">Nucleotide-binding</keyword>
<dbReference type="Gene3D" id="3.40.50.300">
    <property type="entry name" value="P-loop containing nucleotide triphosphate hydrolases"/>
    <property type="match status" value="1"/>
</dbReference>
<organism evidence="6 7">
    <name type="scientific">Ligilactobacillus ruminis DSM 20403 = NBRC 102161</name>
    <dbReference type="NCBI Taxonomy" id="1423798"/>
    <lineage>
        <taxon>Bacteria</taxon>
        <taxon>Bacillati</taxon>
        <taxon>Bacillota</taxon>
        <taxon>Bacilli</taxon>
        <taxon>Lactobacillales</taxon>
        <taxon>Lactobacillaceae</taxon>
        <taxon>Ligilactobacillus</taxon>
    </lineage>
</organism>
<dbReference type="GO" id="GO:0005524">
    <property type="term" value="F:ATP binding"/>
    <property type="evidence" value="ECO:0007669"/>
    <property type="project" value="UniProtKB-KW"/>
</dbReference>
<dbReference type="InterPro" id="IPR050153">
    <property type="entry name" value="Metal_Ion_Import_ABC"/>
</dbReference>
<keyword evidence="4 6" id="KW-0067">ATP-binding</keyword>
<dbReference type="InterPro" id="IPR003439">
    <property type="entry name" value="ABC_transporter-like_ATP-bd"/>
</dbReference>
<dbReference type="PROSITE" id="PS50893">
    <property type="entry name" value="ABC_TRANSPORTER_2"/>
    <property type="match status" value="1"/>
</dbReference>
<dbReference type="InterPro" id="IPR003593">
    <property type="entry name" value="AAA+_ATPase"/>
</dbReference>
<dbReference type="OrthoDB" id="9806726at2"/>
<dbReference type="PANTHER" id="PTHR42734:SF17">
    <property type="entry name" value="METAL TRANSPORT SYSTEM ATP-BINDING PROTEIN TM_0124-RELATED"/>
    <property type="match status" value="1"/>
</dbReference>
<dbReference type="SUPFAM" id="SSF52540">
    <property type="entry name" value="P-loop containing nucleoside triphosphate hydrolases"/>
    <property type="match status" value="1"/>
</dbReference>
<evidence type="ECO:0000313" key="6">
    <source>
        <dbReference type="EMBL" id="SFG42316.1"/>
    </source>
</evidence>
<evidence type="ECO:0000313" key="7">
    <source>
        <dbReference type="Proteomes" id="UP000182635"/>
    </source>
</evidence>